<evidence type="ECO:0000313" key="1">
    <source>
        <dbReference type="EMBL" id="CDL01092.1"/>
    </source>
</evidence>
<dbReference type="Proteomes" id="UP000018922">
    <property type="component" value="Chromosome I"/>
</dbReference>
<keyword evidence="2" id="KW-1185">Reference proteome</keyword>
<evidence type="ECO:0008006" key="3">
    <source>
        <dbReference type="Google" id="ProtNLM"/>
    </source>
</evidence>
<dbReference type="InterPro" id="IPR026350">
    <property type="entry name" value="GxxExxY"/>
</dbReference>
<dbReference type="KEGG" id="mgy:MGMSRv2__3877"/>
<dbReference type="STRING" id="1430440.MGMSRv2__3877"/>
<dbReference type="EMBL" id="HG794546">
    <property type="protein sequence ID" value="CDL01092.1"/>
    <property type="molecule type" value="Genomic_DNA"/>
</dbReference>
<dbReference type="Pfam" id="PF13366">
    <property type="entry name" value="PDDEXK_3"/>
    <property type="match status" value="1"/>
</dbReference>
<name>V6F6U3_MAGGM</name>
<evidence type="ECO:0000313" key="2">
    <source>
        <dbReference type="Proteomes" id="UP000018922"/>
    </source>
</evidence>
<proteinExistence type="predicted"/>
<protein>
    <recommendedName>
        <fullName evidence="3">GxxExxY protein</fullName>
    </recommendedName>
</protein>
<reference evidence="1 2" key="1">
    <citation type="journal article" date="2014" name="Genome Announc.">
        <title>Complete genome sequence of Magnetospirillum gryphiswaldense MSR-1.</title>
        <authorList>
            <person name="Wang X."/>
            <person name="Wang Q."/>
            <person name="Zhang W."/>
            <person name="Wang Y."/>
            <person name="Li L."/>
            <person name="Wen T."/>
            <person name="Zhang T."/>
            <person name="Zhang Y."/>
            <person name="Xu J."/>
            <person name="Hu J."/>
            <person name="Li S."/>
            <person name="Liu L."/>
            <person name="Liu J."/>
            <person name="Jiang W."/>
            <person name="Tian J."/>
            <person name="Li Y."/>
            <person name="Schuler D."/>
            <person name="Wang L."/>
            <person name="Li J."/>
        </authorList>
    </citation>
    <scope>NUCLEOTIDE SEQUENCE [LARGE SCALE GENOMIC DNA]</scope>
    <source>
        <strain evidence="2">DSM 6361 / JCM 21280 / NBRC 15271 / MSR-1</strain>
    </source>
</reference>
<dbReference type="AlphaFoldDB" id="V6F6U3"/>
<dbReference type="eggNOG" id="COG0614">
    <property type="taxonomic scope" value="Bacteria"/>
</dbReference>
<gene>
    <name evidence="1" type="ordered locus">MGMSRv2__3877</name>
</gene>
<dbReference type="NCBIfam" id="TIGR04256">
    <property type="entry name" value="GxxExxY"/>
    <property type="match status" value="1"/>
</dbReference>
<organism evidence="1 2">
    <name type="scientific">Magnetospirillum gryphiswaldense (strain DSM 6361 / JCM 21280 / NBRC 15271 / MSR-1)</name>
    <dbReference type="NCBI Taxonomy" id="431944"/>
    <lineage>
        <taxon>Bacteria</taxon>
        <taxon>Pseudomonadati</taxon>
        <taxon>Pseudomonadota</taxon>
        <taxon>Alphaproteobacteria</taxon>
        <taxon>Rhodospirillales</taxon>
        <taxon>Rhodospirillaceae</taxon>
        <taxon>Magnetospirillum</taxon>
    </lineage>
</organism>
<sequence>MNIQIDRSCEKLTEGVIGAAFEVANILGHGFLEAVYRKALLHELVLHGFSTQQEVPFQISYKGAAMGCYVADLVVENRVIIELKAVEGLNGHHVGQLLNYLKASKTEVGLLLNFGKPRLEFKRVLR</sequence>
<dbReference type="HOGENOM" id="CLU_134960_0_1_5"/>
<accession>V6F6U3</accession>